<dbReference type="HAMAP" id="MF_00701">
    <property type="entry name" value="DNA_primase_lrg_arc"/>
    <property type="match status" value="1"/>
</dbReference>
<feature type="binding site" evidence="7">
    <location>
        <position position="295"/>
    </location>
    <ligand>
        <name>[4Fe-4S] cluster</name>
        <dbReference type="ChEBI" id="CHEBI:49883"/>
    </ligand>
</feature>
<feature type="binding site" evidence="7">
    <location>
        <position position="304"/>
    </location>
    <ligand>
        <name>[4Fe-4S] cluster</name>
        <dbReference type="ChEBI" id="CHEBI:49883"/>
    </ligand>
</feature>
<keyword evidence="1 7" id="KW-0004">4Fe-4S</keyword>
<dbReference type="GO" id="GO:0006269">
    <property type="term" value="P:DNA replication, synthesis of primer"/>
    <property type="evidence" value="ECO:0007669"/>
    <property type="project" value="UniProtKB-UniRule"/>
</dbReference>
<evidence type="ECO:0000259" key="8">
    <source>
        <dbReference type="Pfam" id="PF04104"/>
    </source>
</evidence>
<sequence>MITDKFFVDYDYVSSPENINTAANSLSDRKPMLLALEYIKNIVKKYADKNRYNQVLDLKSFGIALWMIKLINQRNLTSRFIIEQRDVFENEILRLIKNDTESFIDYCHRAKINVFVSNNIIKIPFNFFITYNKKISGFKYRLIYQKMENGLIIVDEGQIAHLLRENFVEKINIIYNSINSDQAAQIFKSYQSEINLIRDEFIKINAKNEMKLGDVDFTKFPPCIIEYLNEIRDNQNLPHLARFTLVSFLHSIGMSNADMINIFRNVPDFNEKMTTYQVEHITGIISGTEYSPPKCVTLRSNHLCYMDDDPLCRKINHPLEYYKKKKFRKS</sequence>
<dbReference type="AlphaFoldDB" id="A0A0Q0RFC7"/>
<evidence type="ECO:0000256" key="1">
    <source>
        <dbReference type="ARBA" id="ARBA00022485"/>
    </source>
</evidence>
<reference evidence="9 10" key="1">
    <citation type="submission" date="2015-09" db="EMBL/GenBank/DDBJ databases">
        <title>Heavy metals and arsenic resistance mechanisms in polyextremophilic archaea of the family Ferroplasmaceae.</title>
        <authorList>
            <person name="Bulaev A.G."/>
            <person name="Kanygina A.V."/>
        </authorList>
    </citation>
    <scope>NUCLEOTIDE SEQUENCE [LARGE SCALE GENOMIC DNA]</scope>
    <source>
        <strain evidence="9 10">VT</strain>
    </source>
</reference>
<keyword evidence="2 7" id="KW-0639">Primosome</keyword>
<dbReference type="PANTHER" id="PTHR10537">
    <property type="entry name" value="DNA PRIMASE LARGE SUBUNIT"/>
    <property type="match status" value="1"/>
</dbReference>
<protein>
    <recommendedName>
        <fullName evidence="7">DNA primase large subunit PriL</fullName>
    </recommendedName>
</protein>
<dbReference type="GO" id="GO:0046872">
    <property type="term" value="F:metal ion binding"/>
    <property type="evidence" value="ECO:0007669"/>
    <property type="project" value="UniProtKB-KW"/>
</dbReference>
<keyword evidence="3 7" id="KW-0235">DNA replication</keyword>
<feature type="binding site" evidence="7">
    <location>
        <position position="312"/>
    </location>
    <ligand>
        <name>[4Fe-4S] cluster</name>
        <dbReference type="ChEBI" id="CHEBI:49883"/>
    </ligand>
</feature>
<dbReference type="EMBL" id="LKBG01000277">
    <property type="protein sequence ID" value="KQB33792.1"/>
    <property type="molecule type" value="Genomic_DNA"/>
</dbReference>
<keyword evidence="6 7" id="KW-0411">Iron-sulfur</keyword>
<dbReference type="SUPFAM" id="SSF140914">
    <property type="entry name" value="PriB N-terminal domain-like"/>
    <property type="match status" value="1"/>
</dbReference>
<evidence type="ECO:0000256" key="5">
    <source>
        <dbReference type="ARBA" id="ARBA00023004"/>
    </source>
</evidence>
<dbReference type="CDD" id="cd06560">
    <property type="entry name" value="PriL"/>
    <property type="match status" value="1"/>
</dbReference>
<dbReference type="GO" id="GO:0006270">
    <property type="term" value="P:DNA replication initiation"/>
    <property type="evidence" value="ECO:0007669"/>
    <property type="project" value="TreeGrafter"/>
</dbReference>
<organism evidence="9 10">
    <name type="scientific">Acidiplasma aeolicum</name>
    <dbReference type="NCBI Taxonomy" id="507754"/>
    <lineage>
        <taxon>Archaea</taxon>
        <taxon>Methanobacteriati</taxon>
        <taxon>Thermoplasmatota</taxon>
        <taxon>Thermoplasmata</taxon>
        <taxon>Thermoplasmatales</taxon>
        <taxon>Ferroplasmaceae</taxon>
        <taxon>Acidiplasma</taxon>
    </lineage>
</organism>
<evidence type="ECO:0000256" key="6">
    <source>
        <dbReference type="ARBA" id="ARBA00023014"/>
    </source>
</evidence>
<dbReference type="OrthoDB" id="46081at2157"/>
<comment type="similarity">
    <text evidence="7">Belongs to the eukaryotic-type primase large subunit family.</text>
</comment>
<feature type="binding site" evidence="7">
    <location>
        <position position="223"/>
    </location>
    <ligand>
        <name>[4Fe-4S] cluster</name>
        <dbReference type="ChEBI" id="CHEBI:49883"/>
    </ligand>
</feature>
<comment type="cofactor">
    <cofactor evidence="7">
        <name>[4Fe-4S] cluster</name>
        <dbReference type="ChEBI" id="CHEBI:49883"/>
    </cofactor>
    <text evidence="7">Binds 1 [4Fe-4S] cluster.</text>
</comment>
<dbReference type="GO" id="GO:0003899">
    <property type="term" value="F:DNA-directed RNA polymerase activity"/>
    <property type="evidence" value="ECO:0007669"/>
    <property type="project" value="InterPro"/>
</dbReference>
<keyword evidence="4 7" id="KW-0479">Metal-binding</keyword>
<gene>
    <name evidence="7" type="primary">priL</name>
    <name evidence="9" type="ORF">AOG54_06530</name>
</gene>
<dbReference type="InterPro" id="IPR023642">
    <property type="entry name" value="DNA_primase_lsu_PriL"/>
</dbReference>
<accession>A0A0Q0RFC7</accession>
<proteinExistence type="inferred from homology"/>
<dbReference type="InterPro" id="IPR058560">
    <property type="entry name" value="DNA_primase_C"/>
</dbReference>
<dbReference type="Proteomes" id="UP000050320">
    <property type="component" value="Unassembled WGS sequence"/>
</dbReference>
<evidence type="ECO:0000256" key="7">
    <source>
        <dbReference type="HAMAP-Rule" id="MF_00701"/>
    </source>
</evidence>
<evidence type="ECO:0000313" key="10">
    <source>
        <dbReference type="Proteomes" id="UP000050320"/>
    </source>
</evidence>
<dbReference type="GO" id="GO:1990077">
    <property type="term" value="C:primosome complex"/>
    <property type="evidence" value="ECO:0007669"/>
    <property type="project" value="UniProtKB-KW"/>
</dbReference>
<evidence type="ECO:0000256" key="4">
    <source>
        <dbReference type="ARBA" id="ARBA00022723"/>
    </source>
</evidence>
<comment type="subunit">
    <text evidence="7">Heterodimer of a small subunit (PriS) and a large subunit (PriL).</text>
</comment>
<dbReference type="GO" id="GO:0051539">
    <property type="term" value="F:4 iron, 4 sulfur cluster binding"/>
    <property type="evidence" value="ECO:0007669"/>
    <property type="project" value="UniProtKB-UniRule"/>
</dbReference>
<evidence type="ECO:0000256" key="3">
    <source>
        <dbReference type="ARBA" id="ARBA00022705"/>
    </source>
</evidence>
<keyword evidence="10" id="KW-1185">Reference proteome</keyword>
<comment type="caution">
    <text evidence="9">The sequence shown here is derived from an EMBL/GenBank/DDBJ whole genome shotgun (WGS) entry which is preliminary data.</text>
</comment>
<keyword evidence="5 7" id="KW-0408">Iron</keyword>
<dbReference type="InterPro" id="IPR007238">
    <property type="entry name" value="DNA_primase_lsu_euk/arc"/>
</dbReference>
<comment type="function">
    <text evidence="7">Regulatory subunit of DNA primase, an RNA polymerase that catalyzes the synthesis of short RNA molecules used as primers for DNA polymerase during DNA replication. Stabilizes and modulates the activity of the small subunit, increasing the rate of DNA synthesis, and conferring RNA synthesis capability. The DNA polymerase activity may enable DNA primase to also catalyze primer extension after primer synthesis. May also play a role in DNA repair.</text>
</comment>
<dbReference type="RefSeq" id="WP_054964461.1">
    <property type="nucleotide sequence ID" value="NZ_LJCQ01000355.1"/>
</dbReference>
<evidence type="ECO:0000313" key="9">
    <source>
        <dbReference type="EMBL" id="KQB33792.1"/>
    </source>
</evidence>
<feature type="domain" description="DNA primase large subunit C-terminal" evidence="8">
    <location>
        <begin position="216"/>
        <end position="314"/>
    </location>
</feature>
<evidence type="ECO:0000256" key="2">
    <source>
        <dbReference type="ARBA" id="ARBA00022515"/>
    </source>
</evidence>
<dbReference type="PANTHER" id="PTHR10537:SF3">
    <property type="entry name" value="DNA PRIMASE LARGE SUBUNIT"/>
    <property type="match status" value="1"/>
</dbReference>
<dbReference type="Pfam" id="PF04104">
    <property type="entry name" value="DNA_primase_lrg"/>
    <property type="match status" value="1"/>
</dbReference>
<name>A0A0Q0RFC7_9ARCH</name>